<name>A0ABD6WAT6_RATRA</name>
<sequence>MTSLILGVISVFFGLTVIAPVVGLVFGILGLRREPTGRTLSIWGIVLNAVMLGIVLLMVIAVLVVVLVIPFAATGSSRDFR</sequence>
<accession>A0ABD6WAT6</accession>
<evidence type="ECO:0008006" key="6">
    <source>
        <dbReference type="Google" id="ProtNLM"/>
    </source>
</evidence>
<evidence type="ECO:0000313" key="3">
    <source>
        <dbReference type="EMBL" id="PPH78245.1"/>
    </source>
</evidence>
<reference evidence="4 5" key="1">
    <citation type="submission" date="2018-02" db="EMBL/GenBank/DDBJ databases">
        <title>Bacteriophage NCPPB3778 and a type I-E CRISPR drive the evolution of the US Biological Select Agent, Rathayibacter toxicus.</title>
        <authorList>
            <person name="Davis E.W.II."/>
            <person name="Tabima J.F."/>
            <person name="Weisberg A.J."/>
            <person name="Lopes L.D."/>
            <person name="Wiseman M.S."/>
            <person name="Wiseman M.S."/>
            <person name="Pupko T."/>
            <person name="Belcher M.S."/>
            <person name="Sechler A.J."/>
            <person name="Tancos M.A."/>
            <person name="Schroeder B.K."/>
            <person name="Murray T.D."/>
            <person name="Luster D.G."/>
            <person name="Schneider W.L."/>
            <person name="Rogers E."/>
            <person name="Andreote F.D."/>
            <person name="Grunwald N.J."/>
            <person name="Putnam M.L."/>
            <person name="Chang J.H."/>
        </authorList>
    </citation>
    <scope>NUCLEOTIDE SEQUENCE [LARGE SCALE GENOMIC DNA]</scope>
    <source>
        <strain evidence="3 5">AY1D6</strain>
        <strain evidence="2 4">AY1I9</strain>
    </source>
</reference>
<evidence type="ECO:0000256" key="1">
    <source>
        <dbReference type="SAM" id="Phobius"/>
    </source>
</evidence>
<gene>
    <name evidence="2" type="ORF">C5C04_05335</name>
    <name evidence="3" type="ORF">C5C40_05320</name>
</gene>
<dbReference type="EMBL" id="PSVT01000007">
    <property type="protein sequence ID" value="PPH78245.1"/>
    <property type="molecule type" value="Genomic_DNA"/>
</dbReference>
<keyword evidence="1" id="KW-1133">Transmembrane helix</keyword>
<dbReference type="Proteomes" id="UP000239698">
    <property type="component" value="Unassembled WGS sequence"/>
</dbReference>
<feature type="transmembrane region" description="Helical" evidence="1">
    <location>
        <begin position="43"/>
        <end position="73"/>
    </location>
</feature>
<dbReference type="Proteomes" id="UP000237881">
    <property type="component" value="Unassembled WGS sequence"/>
</dbReference>
<dbReference type="EMBL" id="PSUL01000008">
    <property type="protein sequence ID" value="PPF14892.1"/>
    <property type="molecule type" value="Genomic_DNA"/>
</dbReference>
<evidence type="ECO:0000313" key="2">
    <source>
        <dbReference type="EMBL" id="PPF14892.1"/>
    </source>
</evidence>
<comment type="caution">
    <text evidence="2">The sequence shown here is derived from an EMBL/GenBank/DDBJ whole genome shotgun (WGS) entry which is preliminary data.</text>
</comment>
<evidence type="ECO:0000313" key="4">
    <source>
        <dbReference type="Proteomes" id="UP000237881"/>
    </source>
</evidence>
<organism evidence="2 4">
    <name type="scientific">Rathayibacter rathayi</name>
    <name type="common">Corynebacterium rathayi</name>
    <dbReference type="NCBI Taxonomy" id="33887"/>
    <lineage>
        <taxon>Bacteria</taxon>
        <taxon>Bacillati</taxon>
        <taxon>Actinomycetota</taxon>
        <taxon>Actinomycetes</taxon>
        <taxon>Micrococcales</taxon>
        <taxon>Microbacteriaceae</taxon>
        <taxon>Rathayibacter</taxon>
    </lineage>
</organism>
<keyword evidence="1" id="KW-0472">Membrane</keyword>
<protein>
    <recommendedName>
        <fullName evidence="6">DUF4190 domain-containing protein</fullName>
    </recommendedName>
</protein>
<keyword evidence="5" id="KW-1185">Reference proteome</keyword>
<dbReference type="AlphaFoldDB" id="A0ABD6WAT6"/>
<keyword evidence="1" id="KW-0812">Transmembrane</keyword>
<evidence type="ECO:0000313" key="5">
    <source>
        <dbReference type="Proteomes" id="UP000239698"/>
    </source>
</evidence>
<feature type="transmembrane region" description="Helical" evidence="1">
    <location>
        <begin position="6"/>
        <end position="31"/>
    </location>
</feature>
<proteinExistence type="predicted"/>
<dbReference type="KEGG" id="rry:C1O28_04000"/>